<feature type="domain" description="RNA polymerase sigma factor 70 region 4 type 2" evidence="7">
    <location>
        <begin position="104"/>
        <end position="155"/>
    </location>
</feature>
<evidence type="ECO:0000256" key="3">
    <source>
        <dbReference type="ARBA" id="ARBA00023082"/>
    </source>
</evidence>
<dbReference type="CDD" id="cd06171">
    <property type="entry name" value="Sigma70_r4"/>
    <property type="match status" value="1"/>
</dbReference>
<proteinExistence type="inferred from homology"/>
<evidence type="ECO:0000259" key="6">
    <source>
        <dbReference type="Pfam" id="PF04542"/>
    </source>
</evidence>
<dbReference type="Gene3D" id="1.10.1740.10">
    <property type="match status" value="1"/>
</dbReference>
<keyword evidence="2" id="KW-0805">Transcription regulation</keyword>
<feature type="domain" description="RNA polymerase sigma-70 region 2" evidence="6">
    <location>
        <begin position="18"/>
        <end position="80"/>
    </location>
</feature>
<gene>
    <name evidence="8" type="ORF">B4N89_06415</name>
</gene>
<organism evidence="8 9">
    <name type="scientific">Embleya scabrispora</name>
    <dbReference type="NCBI Taxonomy" id="159449"/>
    <lineage>
        <taxon>Bacteria</taxon>
        <taxon>Bacillati</taxon>
        <taxon>Actinomycetota</taxon>
        <taxon>Actinomycetes</taxon>
        <taxon>Kitasatosporales</taxon>
        <taxon>Streptomycetaceae</taxon>
        <taxon>Embleya</taxon>
    </lineage>
</organism>
<dbReference type="AlphaFoldDB" id="A0A1T3NUU2"/>
<reference evidence="8 9" key="1">
    <citation type="submission" date="2017-03" db="EMBL/GenBank/DDBJ databases">
        <title>Draft genome sequence of Streptomyces scabrisporus NF3, endophyte isolated from Amphipterygium adstringens.</title>
        <authorList>
            <person name="Vazquez M."/>
            <person name="Ceapa C.D."/>
            <person name="Rodriguez Luna D."/>
            <person name="Sanchez Esquivel S."/>
        </authorList>
    </citation>
    <scope>NUCLEOTIDE SEQUENCE [LARGE SCALE GENOMIC DNA]</scope>
    <source>
        <strain evidence="8 9">NF3</strain>
    </source>
</reference>
<dbReference type="Proteomes" id="UP000190037">
    <property type="component" value="Unassembled WGS sequence"/>
</dbReference>
<dbReference type="NCBIfam" id="TIGR02937">
    <property type="entry name" value="sigma70-ECF"/>
    <property type="match status" value="1"/>
</dbReference>
<dbReference type="InterPro" id="IPR039425">
    <property type="entry name" value="RNA_pol_sigma-70-like"/>
</dbReference>
<keyword evidence="3" id="KW-0731">Sigma factor</keyword>
<evidence type="ECO:0000256" key="1">
    <source>
        <dbReference type="ARBA" id="ARBA00010641"/>
    </source>
</evidence>
<dbReference type="Pfam" id="PF08281">
    <property type="entry name" value="Sigma70_r4_2"/>
    <property type="match status" value="1"/>
</dbReference>
<dbReference type="InterPro" id="IPR036388">
    <property type="entry name" value="WH-like_DNA-bd_sf"/>
</dbReference>
<accession>A0A1T3NUU2</accession>
<evidence type="ECO:0000313" key="8">
    <source>
        <dbReference type="EMBL" id="OPC80639.1"/>
    </source>
</evidence>
<sequence length="169" mass="18973">MAGFDAEPADFLEFANACSGRLFRTAWLLCGDWHLAEDLVQTTLGKLYRAWKRVSRADSPEAYARTVLTRTYLSHRRRLSSTEQPYADLPEGAGPEEDQALRLTLLKSLAELPPKDRAVLVLRYWEDLSVEQTARQMGVSEGAVRSRSMRALEKLRSLLGSESGWLSAA</sequence>
<dbReference type="GO" id="GO:0006352">
    <property type="term" value="P:DNA-templated transcription initiation"/>
    <property type="evidence" value="ECO:0007669"/>
    <property type="project" value="InterPro"/>
</dbReference>
<dbReference type="OrthoDB" id="3785047at2"/>
<evidence type="ECO:0000259" key="7">
    <source>
        <dbReference type="Pfam" id="PF08281"/>
    </source>
</evidence>
<evidence type="ECO:0000256" key="5">
    <source>
        <dbReference type="ARBA" id="ARBA00023163"/>
    </source>
</evidence>
<dbReference type="GO" id="GO:0016987">
    <property type="term" value="F:sigma factor activity"/>
    <property type="evidence" value="ECO:0007669"/>
    <property type="project" value="UniProtKB-KW"/>
</dbReference>
<dbReference type="GO" id="GO:0003677">
    <property type="term" value="F:DNA binding"/>
    <property type="evidence" value="ECO:0007669"/>
    <property type="project" value="UniProtKB-KW"/>
</dbReference>
<dbReference type="Pfam" id="PF04542">
    <property type="entry name" value="Sigma70_r2"/>
    <property type="match status" value="1"/>
</dbReference>
<dbReference type="eggNOG" id="COG1595">
    <property type="taxonomic scope" value="Bacteria"/>
</dbReference>
<dbReference type="InterPro" id="IPR014284">
    <property type="entry name" value="RNA_pol_sigma-70_dom"/>
</dbReference>
<name>A0A1T3NUU2_9ACTN</name>
<keyword evidence="4" id="KW-0238">DNA-binding</keyword>
<dbReference type="PANTHER" id="PTHR43133">
    <property type="entry name" value="RNA POLYMERASE ECF-TYPE SIGMA FACTO"/>
    <property type="match status" value="1"/>
</dbReference>
<evidence type="ECO:0000256" key="2">
    <source>
        <dbReference type="ARBA" id="ARBA00023015"/>
    </source>
</evidence>
<keyword evidence="5" id="KW-0804">Transcription</keyword>
<dbReference type="EMBL" id="MWQN01000001">
    <property type="protein sequence ID" value="OPC80639.1"/>
    <property type="molecule type" value="Genomic_DNA"/>
</dbReference>
<dbReference type="InterPro" id="IPR013325">
    <property type="entry name" value="RNA_pol_sigma_r2"/>
</dbReference>
<comment type="similarity">
    <text evidence="1">Belongs to the sigma-70 factor family. ECF subfamily.</text>
</comment>
<dbReference type="SUPFAM" id="SSF88659">
    <property type="entry name" value="Sigma3 and sigma4 domains of RNA polymerase sigma factors"/>
    <property type="match status" value="1"/>
</dbReference>
<dbReference type="InterPro" id="IPR013249">
    <property type="entry name" value="RNA_pol_sigma70_r4_t2"/>
</dbReference>
<evidence type="ECO:0000256" key="4">
    <source>
        <dbReference type="ARBA" id="ARBA00023125"/>
    </source>
</evidence>
<dbReference type="SUPFAM" id="SSF88946">
    <property type="entry name" value="Sigma2 domain of RNA polymerase sigma factors"/>
    <property type="match status" value="1"/>
</dbReference>
<dbReference type="InterPro" id="IPR013324">
    <property type="entry name" value="RNA_pol_sigma_r3/r4-like"/>
</dbReference>
<dbReference type="NCBIfam" id="TIGR02983">
    <property type="entry name" value="SigE-fam_strep"/>
    <property type="match status" value="1"/>
</dbReference>
<comment type="caution">
    <text evidence="8">The sequence shown here is derived from an EMBL/GenBank/DDBJ whole genome shotgun (WGS) entry which is preliminary data.</text>
</comment>
<dbReference type="Gene3D" id="1.10.10.10">
    <property type="entry name" value="Winged helix-like DNA-binding domain superfamily/Winged helix DNA-binding domain"/>
    <property type="match status" value="1"/>
</dbReference>
<protein>
    <submittedName>
        <fullName evidence="8">SigE family RNA polymerase sigma factor</fullName>
    </submittedName>
</protein>
<dbReference type="InterPro" id="IPR014325">
    <property type="entry name" value="RNA_pol_sigma-E_actinobac"/>
</dbReference>
<dbReference type="STRING" id="159449.B4N89_06415"/>
<keyword evidence="9" id="KW-1185">Reference proteome</keyword>
<dbReference type="InterPro" id="IPR007627">
    <property type="entry name" value="RNA_pol_sigma70_r2"/>
</dbReference>
<evidence type="ECO:0000313" key="9">
    <source>
        <dbReference type="Proteomes" id="UP000190037"/>
    </source>
</evidence>
<dbReference type="RefSeq" id="WP_078974894.1">
    <property type="nucleotide sequence ID" value="NZ_MWQN01000001.1"/>
</dbReference>
<dbReference type="PANTHER" id="PTHR43133:SF50">
    <property type="entry name" value="ECF RNA POLYMERASE SIGMA FACTOR SIGM"/>
    <property type="match status" value="1"/>
</dbReference>